<dbReference type="Gene3D" id="2.60.120.10">
    <property type="entry name" value="Jelly Rolls"/>
    <property type="match status" value="1"/>
</dbReference>
<dbReference type="PROSITE" id="PS50042">
    <property type="entry name" value="CNMP_BINDING_3"/>
    <property type="match status" value="1"/>
</dbReference>
<dbReference type="PRINTS" id="PR00103">
    <property type="entry name" value="CAMPKINASE"/>
</dbReference>
<proteinExistence type="predicted"/>
<keyword evidence="3" id="KW-1185">Reference proteome</keyword>
<sequence length="153" mass="16920">MTLQKEVDLLRNIPLFSKVEPSKLKLIAFTSERMTYEPGQVLFREGDPGDAAYIIIKGSACVSVESPDGPQEVNLLGANEIVGEIALLCDIPRTATVTAREELSALIISKDLFYRLIEEFPAIGLELLRELAHKLENTTARLRDCMGETTAEL</sequence>
<dbReference type="AlphaFoldDB" id="A0A3D9HPB4"/>
<evidence type="ECO:0000313" key="3">
    <source>
        <dbReference type="Proteomes" id="UP000256845"/>
    </source>
</evidence>
<dbReference type="EMBL" id="QRDW01000003">
    <property type="protein sequence ID" value="RED51327.1"/>
    <property type="molecule type" value="Genomic_DNA"/>
</dbReference>
<evidence type="ECO:0000313" key="2">
    <source>
        <dbReference type="EMBL" id="RED51327.1"/>
    </source>
</evidence>
<feature type="domain" description="Cyclic nucleotide-binding" evidence="1">
    <location>
        <begin position="15"/>
        <end position="134"/>
    </location>
</feature>
<dbReference type="SMART" id="SM00100">
    <property type="entry name" value="cNMP"/>
    <property type="match status" value="1"/>
</dbReference>
<dbReference type="OrthoDB" id="9809206at2"/>
<dbReference type="Proteomes" id="UP000256845">
    <property type="component" value="Unassembled WGS sequence"/>
</dbReference>
<dbReference type="InterPro" id="IPR050503">
    <property type="entry name" value="cAMP-dep_PK_reg_su-like"/>
</dbReference>
<gene>
    <name evidence="2" type="ORF">DFP90_103127</name>
</gene>
<dbReference type="InterPro" id="IPR000595">
    <property type="entry name" value="cNMP-bd_dom"/>
</dbReference>
<name>A0A3D9HPB4_9PROT</name>
<organism evidence="2 3">
    <name type="scientific">Aestuariispira insulae</name>
    <dbReference type="NCBI Taxonomy" id="1461337"/>
    <lineage>
        <taxon>Bacteria</taxon>
        <taxon>Pseudomonadati</taxon>
        <taxon>Pseudomonadota</taxon>
        <taxon>Alphaproteobacteria</taxon>
        <taxon>Rhodospirillales</taxon>
        <taxon>Kiloniellaceae</taxon>
        <taxon>Aestuariispira</taxon>
    </lineage>
</organism>
<dbReference type="RefSeq" id="WP_115936227.1">
    <property type="nucleotide sequence ID" value="NZ_QRDW01000003.1"/>
</dbReference>
<dbReference type="PANTHER" id="PTHR11635:SF152">
    <property type="entry name" value="CAMP-DEPENDENT PROTEIN KINASE TYPE I REGULATORY SUBUNIT-RELATED"/>
    <property type="match status" value="1"/>
</dbReference>
<protein>
    <recommendedName>
        <fullName evidence="1">Cyclic nucleotide-binding domain-containing protein</fullName>
    </recommendedName>
</protein>
<dbReference type="InterPro" id="IPR018488">
    <property type="entry name" value="cNMP-bd_CS"/>
</dbReference>
<dbReference type="InterPro" id="IPR018490">
    <property type="entry name" value="cNMP-bd_dom_sf"/>
</dbReference>
<dbReference type="CDD" id="cd00038">
    <property type="entry name" value="CAP_ED"/>
    <property type="match status" value="1"/>
</dbReference>
<dbReference type="GO" id="GO:0005829">
    <property type="term" value="C:cytosol"/>
    <property type="evidence" value="ECO:0007669"/>
    <property type="project" value="TreeGrafter"/>
</dbReference>
<accession>A0A3D9HPB4</accession>
<dbReference type="SUPFAM" id="SSF51206">
    <property type="entry name" value="cAMP-binding domain-like"/>
    <property type="match status" value="1"/>
</dbReference>
<dbReference type="InterPro" id="IPR014710">
    <property type="entry name" value="RmlC-like_jellyroll"/>
</dbReference>
<comment type="caution">
    <text evidence="2">The sequence shown here is derived from an EMBL/GenBank/DDBJ whole genome shotgun (WGS) entry which is preliminary data.</text>
</comment>
<dbReference type="GO" id="GO:0005952">
    <property type="term" value="C:cAMP-dependent protein kinase complex"/>
    <property type="evidence" value="ECO:0007669"/>
    <property type="project" value="InterPro"/>
</dbReference>
<dbReference type="PANTHER" id="PTHR11635">
    <property type="entry name" value="CAMP-DEPENDENT PROTEIN KINASE REGULATORY CHAIN"/>
    <property type="match status" value="1"/>
</dbReference>
<dbReference type="PROSITE" id="PS00889">
    <property type="entry name" value="CNMP_BINDING_2"/>
    <property type="match status" value="1"/>
</dbReference>
<evidence type="ECO:0000259" key="1">
    <source>
        <dbReference type="PROSITE" id="PS50042"/>
    </source>
</evidence>
<dbReference type="Pfam" id="PF00027">
    <property type="entry name" value="cNMP_binding"/>
    <property type="match status" value="1"/>
</dbReference>
<reference evidence="2 3" key="1">
    <citation type="submission" date="2018-07" db="EMBL/GenBank/DDBJ databases">
        <title>Genomic Encyclopedia of Type Strains, Phase III (KMG-III): the genomes of soil and plant-associated and newly described type strains.</title>
        <authorList>
            <person name="Whitman W."/>
        </authorList>
    </citation>
    <scope>NUCLEOTIDE SEQUENCE [LARGE SCALE GENOMIC DNA]</scope>
    <source>
        <strain evidence="2 3">CECT 8488</strain>
    </source>
</reference>